<feature type="transmembrane region" description="Helical" evidence="2">
    <location>
        <begin position="31"/>
        <end position="54"/>
    </location>
</feature>
<organism evidence="3 4">
    <name type="scientific">Araneus ventricosus</name>
    <name type="common">Orbweaver spider</name>
    <name type="synonym">Epeira ventricosa</name>
    <dbReference type="NCBI Taxonomy" id="182803"/>
    <lineage>
        <taxon>Eukaryota</taxon>
        <taxon>Metazoa</taxon>
        <taxon>Ecdysozoa</taxon>
        <taxon>Arthropoda</taxon>
        <taxon>Chelicerata</taxon>
        <taxon>Arachnida</taxon>
        <taxon>Araneae</taxon>
        <taxon>Araneomorphae</taxon>
        <taxon>Entelegynae</taxon>
        <taxon>Araneoidea</taxon>
        <taxon>Araneidae</taxon>
        <taxon>Araneus</taxon>
    </lineage>
</organism>
<evidence type="ECO:0000313" key="4">
    <source>
        <dbReference type="Proteomes" id="UP000499080"/>
    </source>
</evidence>
<feature type="transmembrane region" description="Helical" evidence="2">
    <location>
        <begin position="7"/>
        <end position="25"/>
    </location>
</feature>
<feature type="region of interest" description="Disordered" evidence="1">
    <location>
        <begin position="116"/>
        <end position="149"/>
    </location>
</feature>
<keyword evidence="4" id="KW-1185">Reference proteome</keyword>
<accession>A0A4Y2R5Z6</accession>
<proteinExistence type="predicted"/>
<protein>
    <recommendedName>
        <fullName evidence="5">Transmembrane protein</fullName>
    </recommendedName>
</protein>
<sequence length="258" mass="30122">MERTSIFRRGASVFPMLWMWIKVFVFHEASFWMTLVSYVGIFSWYSLFGLLSFADEVLAKNYKMDKEAQTIAYRLRDQSVQTEDCLDSAIKSEESEKEVSKFGEGDDTLSTESVTIPDEYTETDSIQDESTENDTIEDEYTESEGSVMEPDSDLVALPFSSLLPEPLLSEASVAARLGIKTTVKKMKFLVPTDPNLFIDDEKPMKDDKVGKWYLQYIKEQHEKKREEKQLPYFQRKLLKITKRFKKREKIINNRMFVE</sequence>
<reference evidence="3 4" key="1">
    <citation type="journal article" date="2019" name="Sci. Rep.">
        <title>Orb-weaving spider Araneus ventricosus genome elucidates the spidroin gene catalogue.</title>
        <authorList>
            <person name="Kono N."/>
            <person name="Nakamura H."/>
            <person name="Ohtoshi R."/>
            <person name="Moran D.A.P."/>
            <person name="Shinohara A."/>
            <person name="Yoshida Y."/>
            <person name="Fujiwara M."/>
            <person name="Mori M."/>
            <person name="Tomita M."/>
            <person name="Arakawa K."/>
        </authorList>
    </citation>
    <scope>NUCLEOTIDE SEQUENCE [LARGE SCALE GENOMIC DNA]</scope>
</reference>
<keyword evidence="2" id="KW-0812">Transmembrane</keyword>
<dbReference type="Proteomes" id="UP000499080">
    <property type="component" value="Unassembled WGS sequence"/>
</dbReference>
<dbReference type="EMBL" id="BGPR01015912">
    <property type="protein sequence ID" value="GBN71103.1"/>
    <property type="molecule type" value="Genomic_DNA"/>
</dbReference>
<name>A0A4Y2R5Z6_ARAVE</name>
<dbReference type="AlphaFoldDB" id="A0A4Y2R5Z6"/>
<evidence type="ECO:0000313" key="3">
    <source>
        <dbReference type="EMBL" id="GBN71103.1"/>
    </source>
</evidence>
<evidence type="ECO:0000256" key="2">
    <source>
        <dbReference type="SAM" id="Phobius"/>
    </source>
</evidence>
<keyword evidence="2" id="KW-0472">Membrane</keyword>
<feature type="compositionally biased region" description="Acidic residues" evidence="1">
    <location>
        <begin position="119"/>
        <end position="142"/>
    </location>
</feature>
<evidence type="ECO:0000256" key="1">
    <source>
        <dbReference type="SAM" id="MobiDB-lite"/>
    </source>
</evidence>
<gene>
    <name evidence="3" type="ORF">AVEN_25796_1</name>
</gene>
<comment type="caution">
    <text evidence="3">The sequence shown here is derived from an EMBL/GenBank/DDBJ whole genome shotgun (WGS) entry which is preliminary data.</text>
</comment>
<evidence type="ECO:0008006" key="5">
    <source>
        <dbReference type="Google" id="ProtNLM"/>
    </source>
</evidence>
<keyword evidence="2" id="KW-1133">Transmembrane helix</keyword>